<feature type="compositionally biased region" description="Low complexity" evidence="1">
    <location>
        <begin position="223"/>
        <end position="245"/>
    </location>
</feature>
<feature type="compositionally biased region" description="Polar residues" evidence="1">
    <location>
        <begin position="56"/>
        <end position="77"/>
    </location>
</feature>
<feature type="compositionally biased region" description="Basic residues" evidence="1">
    <location>
        <begin position="423"/>
        <end position="432"/>
    </location>
</feature>
<feature type="compositionally biased region" description="Pro residues" evidence="1">
    <location>
        <begin position="1"/>
        <end position="12"/>
    </location>
</feature>
<sequence length="779" mass="85986">MIELFPAPPPWSPYDAGMPSRTANVERPNTPPHQSSSASVRSRRSLRERTTFWFKRSQSTTRPGRETSPSRPVTSTEDVPHLRPQTAKSAQPSRRKAEPLDAIRHSILLGSRKRDAPPPVSRYHERTDSNASSTIARNNSVSSVSRENFHKEDEYYRHLRKQSISTPFNFEHVTHTAKTQLPPLETVEEQDLPRQFWSVSARQRPKRHLNGIQADDLPRQHKPSGSESSHPSSSKSRPVSPLSPSESGDVPPHISTPVEPLARLDDSIFDAVTGMRPITLSRTRSVRSRPHVPHFPRRYSSLNALRPGDEKAEPKDKQLTTFYESESPDPSADEGSPDTQASLPKAEPKTTNASPAPLPTPQRRDGEEPKHDDVAYRSKQPLPPLPKRNPSRRISKPSHKSPELGRVPSIALHIPNGHPWSPKSKRSSKRSSKQSSRSSRSLQKSLSQSSSTGVRQSTILSDTTWEDDVDYCYEQEAESTCYFNWDAAKASREQYVEDDDELNLMSAPYHAHSPTVTPGSGSHVKLNLSKETIAERRSSKRFEELPRAPSTVGHRGFLAARRSSQDLSRYTPTPVQITPSSSTPNLLSPVLSVNETAEQKHPTPATLHDSGIASLSATFLTDTASHGTSTSTRHTKSSSHGSNASSARASSKTSQNTNNRWSVASSTSVPDFMHSGPRNKLVLSKTIISAPLESLPQSPPYEKDGEESTIVPRDLQNRPVRSSFVVRRGQSPGDRASLIDGGRVAAKRELSQPTGQRYSRYSQAPQPAAVVAGSGPGWI</sequence>
<feature type="region of interest" description="Disordered" evidence="1">
    <location>
        <begin position="198"/>
        <end position="261"/>
    </location>
</feature>
<evidence type="ECO:0000259" key="2">
    <source>
        <dbReference type="PROSITE" id="PS50108"/>
    </source>
</evidence>
<feature type="region of interest" description="Disordered" evidence="1">
    <location>
        <begin position="562"/>
        <end position="588"/>
    </location>
</feature>
<reference evidence="3" key="1">
    <citation type="submission" date="2023-04" db="EMBL/GenBank/DDBJ databases">
        <title>Black Yeasts Isolated from many extreme environments.</title>
        <authorList>
            <person name="Coleine C."/>
            <person name="Stajich J.E."/>
            <person name="Selbmann L."/>
        </authorList>
    </citation>
    <scope>NUCLEOTIDE SEQUENCE</scope>
    <source>
        <strain evidence="3">CCFEE 5312</strain>
    </source>
</reference>
<feature type="compositionally biased region" description="Polar residues" evidence="1">
    <location>
        <begin position="751"/>
        <end position="765"/>
    </location>
</feature>
<dbReference type="Proteomes" id="UP001271007">
    <property type="component" value="Unassembled WGS sequence"/>
</dbReference>
<feature type="compositionally biased region" description="Basic and acidic residues" evidence="1">
    <location>
        <begin position="95"/>
        <end position="104"/>
    </location>
</feature>
<proteinExistence type="predicted"/>
<feature type="region of interest" description="Disordered" evidence="1">
    <location>
        <begin position="624"/>
        <end position="675"/>
    </location>
</feature>
<feature type="region of interest" description="Disordered" evidence="1">
    <location>
        <begin position="1"/>
        <end position="147"/>
    </location>
</feature>
<dbReference type="PROSITE" id="PS50108">
    <property type="entry name" value="CRIB"/>
    <property type="match status" value="1"/>
</dbReference>
<feature type="compositionally biased region" description="Basic residues" evidence="1">
    <location>
        <begin position="284"/>
        <end position="297"/>
    </location>
</feature>
<feature type="compositionally biased region" description="Polar residues" evidence="1">
    <location>
        <begin position="565"/>
        <end position="577"/>
    </location>
</feature>
<feature type="compositionally biased region" description="Basic and acidic residues" evidence="1">
    <location>
        <begin position="112"/>
        <end position="128"/>
    </location>
</feature>
<feature type="compositionally biased region" description="Basic and acidic residues" evidence="1">
    <location>
        <begin position="362"/>
        <end position="376"/>
    </location>
</feature>
<feature type="compositionally biased region" description="Low complexity" evidence="1">
    <location>
        <begin position="578"/>
        <end position="588"/>
    </location>
</feature>
<feature type="compositionally biased region" description="Low complexity" evidence="1">
    <location>
        <begin position="137"/>
        <end position="146"/>
    </location>
</feature>
<feature type="compositionally biased region" description="Low complexity" evidence="1">
    <location>
        <begin position="624"/>
        <end position="654"/>
    </location>
</feature>
<organism evidence="3 4">
    <name type="scientific">Extremus antarcticus</name>
    <dbReference type="NCBI Taxonomy" id="702011"/>
    <lineage>
        <taxon>Eukaryota</taxon>
        <taxon>Fungi</taxon>
        <taxon>Dikarya</taxon>
        <taxon>Ascomycota</taxon>
        <taxon>Pezizomycotina</taxon>
        <taxon>Dothideomycetes</taxon>
        <taxon>Dothideomycetidae</taxon>
        <taxon>Mycosphaerellales</taxon>
        <taxon>Extremaceae</taxon>
        <taxon>Extremus</taxon>
    </lineage>
</organism>
<feature type="compositionally biased region" description="Low complexity" evidence="1">
    <location>
        <begin position="433"/>
        <end position="451"/>
    </location>
</feature>
<feature type="region of interest" description="Disordered" evidence="1">
    <location>
        <begin position="729"/>
        <end position="779"/>
    </location>
</feature>
<name>A0AAJ0G9V7_9PEZI</name>
<evidence type="ECO:0000313" key="3">
    <source>
        <dbReference type="EMBL" id="KAK3053799.1"/>
    </source>
</evidence>
<evidence type="ECO:0000313" key="4">
    <source>
        <dbReference type="Proteomes" id="UP001271007"/>
    </source>
</evidence>
<evidence type="ECO:0000256" key="1">
    <source>
        <dbReference type="SAM" id="MobiDB-lite"/>
    </source>
</evidence>
<feature type="compositionally biased region" description="Polar residues" evidence="1">
    <location>
        <begin position="655"/>
        <end position="669"/>
    </location>
</feature>
<feature type="domain" description="CRIB" evidence="2">
    <location>
        <begin position="164"/>
        <end position="177"/>
    </location>
</feature>
<accession>A0AAJ0G9V7</accession>
<feature type="compositionally biased region" description="Basic and acidic residues" evidence="1">
    <location>
        <begin position="307"/>
        <end position="318"/>
    </location>
</feature>
<comment type="caution">
    <text evidence="3">The sequence shown here is derived from an EMBL/GenBank/DDBJ whole genome shotgun (WGS) entry which is preliminary data.</text>
</comment>
<feature type="compositionally biased region" description="Basic residues" evidence="1">
    <location>
        <begin position="389"/>
        <end position="399"/>
    </location>
</feature>
<protein>
    <recommendedName>
        <fullName evidence="2">CRIB domain-containing protein</fullName>
    </recommendedName>
</protein>
<gene>
    <name evidence="3" type="ORF">LTR09_005079</name>
</gene>
<keyword evidence="4" id="KW-1185">Reference proteome</keyword>
<dbReference type="AlphaFoldDB" id="A0AAJ0G9V7"/>
<feature type="region of interest" description="Disordered" evidence="1">
    <location>
        <begin position="281"/>
        <end position="460"/>
    </location>
</feature>
<dbReference type="EMBL" id="JAWDJX010000014">
    <property type="protein sequence ID" value="KAK3053799.1"/>
    <property type="molecule type" value="Genomic_DNA"/>
</dbReference>
<dbReference type="InterPro" id="IPR000095">
    <property type="entry name" value="CRIB_dom"/>
</dbReference>